<dbReference type="SUPFAM" id="SSF52540">
    <property type="entry name" value="P-loop containing nucleoside triphosphate hydrolases"/>
    <property type="match status" value="1"/>
</dbReference>
<keyword evidence="2 3" id="KW-0040">ANK repeat</keyword>
<feature type="repeat" description="ANK" evidence="3">
    <location>
        <begin position="1737"/>
        <end position="1769"/>
    </location>
</feature>
<comment type="caution">
    <text evidence="5">The sequence shown here is derived from an EMBL/GenBank/DDBJ whole genome shotgun (WGS) entry which is preliminary data.</text>
</comment>
<dbReference type="PANTHER" id="PTHR24198:SF165">
    <property type="entry name" value="ANKYRIN REPEAT-CONTAINING PROTEIN-RELATED"/>
    <property type="match status" value="1"/>
</dbReference>
<evidence type="ECO:0000259" key="4">
    <source>
        <dbReference type="Pfam" id="PF24883"/>
    </source>
</evidence>
<accession>A0A1S8B340</accession>
<dbReference type="EMBL" id="MSZU01000114">
    <property type="protein sequence ID" value="OMP81806.1"/>
    <property type="molecule type" value="Genomic_DNA"/>
</dbReference>
<dbReference type="SUPFAM" id="SSF48403">
    <property type="entry name" value="Ankyrin repeat"/>
    <property type="match status" value="3"/>
</dbReference>
<proteinExistence type="predicted"/>
<gene>
    <name evidence="5" type="ORF">BK809_0006115</name>
</gene>
<keyword evidence="1" id="KW-0677">Repeat</keyword>
<dbReference type="OrthoDB" id="3944243at2759"/>
<dbReference type="Pfam" id="PF24883">
    <property type="entry name" value="NPHP3_N"/>
    <property type="match status" value="1"/>
</dbReference>
<evidence type="ECO:0000256" key="1">
    <source>
        <dbReference type="ARBA" id="ARBA00022737"/>
    </source>
</evidence>
<name>A0A1S8B340_9PEZI</name>
<organism evidence="5 6">
    <name type="scientific">Diplodia seriata</name>
    <dbReference type="NCBI Taxonomy" id="420778"/>
    <lineage>
        <taxon>Eukaryota</taxon>
        <taxon>Fungi</taxon>
        <taxon>Dikarya</taxon>
        <taxon>Ascomycota</taxon>
        <taxon>Pezizomycotina</taxon>
        <taxon>Dothideomycetes</taxon>
        <taxon>Dothideomycetes incertae sedis</taxon>
        <taxon>Botryosphaeriales</taxon>
        <taxon>Botryosphaeriaceae</taxon>
        <taxon>Diplodia</taxon>
    </lineage>
</organism>
<dbReference type="Gene3D" id="3.40.50.300">
    <property type="entry name" value="P-loop containing nucleotide triphosphate hydrolases"/>
    <property type="match status" value="1"/>
</dbReference>
<feature type="repeat" description="ANK" evidence="3">
    <location>
        <begin position="693"/>
        <end position="725"/>
    </location>
</feature>
<dbReference type="PRINTS" id="PR01415">
    <property type="entry name" value="ANKYRIN"/>
</dbReference>
<evidence type="ECO:0000256" key="2">
    <source>
        <dbReference type="ARBA" id="ARBA00023043"/>
    </source>
</evidence>
<dbReference type="PROSITE" id="PS50297">
    <property type="entry name" value="ANK_REP_REGION"/>
    <property type="match status" value="7"/>
</dbReference>
<dbReference type="InterPro" id="IPR036770">
    <property type="entry name" value="Ankyrin_rpt-contain_sf"/>
</dbReference>
<dbReference type="Gene3D" id="1.25.40.20">
    <property type="entry name" value="Ankyrin repeat-containing domain"/>
    <property type="match status" value="5"/>
</dbReference>
<evidence type="ECO:0000313" key="5">
    <source>
        <dbReference type="EMBL" id="OMP81806.1"/>
    </source>
</evidence>
<dbReference type="PANTHER" id="PTHR24198">
    <property type="entry name" value="ANKYRIN REPEAT AND PROTEIN KINASE DOMAIN-CONTAINING PROTEIN"/>
    <property type="match status" value="1"/>
</dbReference>
<dbReference type="PROSITE" id="PS50088">
    <property type="entry name" value="ANK_REPEAT"/>
    <property type="match status" value="7"/>
</dbReference>
<dbReference type="STRING" id="420778.A0A1S8B340"/>
<feature type="repeat" description="ANK" evidence="3">
    <location>
        <begin position="1565"/>
        <end position="1597"/>
    </location>
</feature>
<evidence type="ECO:0000256" key="3">
    <source>
        <dbReference type="PROSITE-ProRule" id="PRU00023"/>
    </source>
</evidence>
<dbReference type="SMART" id="SM00248">
    <property type="entry name" value="ANK"/>
    <property type="match status" value="19"/>
</dbReference>
<feature type="repeat" description="ANK" evidence="3">
    <location>
        <begin position="1417"/>
        <end position="1449"/>
    </location>
</feature>
<dbReference type="InterPro" id="IPR056884">
    <property type="entry name" value="NPHP3-like_N"/>
</dbReference>
<dbReference type="Pfam" id="PF00023">
    <property type="entry name" value="Ank"/>
    <property type="match status" value="4"/>
</dbReference>
<dbReference type="InterPro" id="IPR002110">
    <property type="entry name" value="Ankyrin_rpt"/>
</dbReference>
<protein>
    <submittedName>
        <fullName evidence="5">Ankyrin-2</fullName>
    </submittedName>
</protein>
<feature type="domain" description="Nephrocystin 3-like N-terminal" evidence="4">
    <location>
        <begin position="228"/>
        <end position="389"/>
    </location>
</feature>
<evidence type="ECO:0000313" key="6">
    <source>
        <dbReference type="Proteomes" id="UP000190776"/>
    </source>
</evidence>
<sequence>MSDPLSIAASVGGLALLAKEIVQGISSVIESVRGAKPEMQKLSLSVATLYGTLKSLRLVLDQLPSADVATPGKAIFGCGTTLDNIQKLLARCGSESSNGVTPGVGASSSNLAAVAKPSTWDVTKHRATWLSKKHEIEKLLDELESHKSTLQLAMTQNSLSGIVEILRKQDETLSDLEEIKNSQARIWDAKIAEDKRRLSDERKKLLREVSSLRPEDSLQKHLGLRQDGTGLWFIKGPTFEAFQNTSNSRLWLYGIPGAGKSVLSAAIIDSLEQSEKMATAFFFCEYGNRSTQTIRQILGSVARQLAIQSSAALAVLEDFHNSHQDPHHSSINAKDSEWVELVQDLSANFDITTVVIDGLDECLEDRGSVVQNLATLSSRGSIKILFASREELDIKEALSGFESLPIAADRADVRLYVAAHLDSRFKRMTSKDPTLRREILESLVDRSEGIEPSQLIMHRCQLDHLESLPSNSIRRKALHNLPPDLPQTYQRILQRAIRLERECTLKFIERALRWIALSKRPMNLATITEAISVEPGEKEYDNTLEIEAILKSCGSLIRNINDIVSFSHFSVKEYLCQIDTSDQDLVRFRVNEENDQDYLASVCLTYLLLDDFSTLDLQDSTAYDRYTAERPFYDYAAWFWFGHARDSSNSQILEFELELFKPEKSDQFHLWAYTWLPQYLAFDSDGGPIEQVSEVTPLHLACVLCLPEVVDNLVKKGANINKRNQCLGPPLSCAIPGWTYRKNKETWPSMDKRLETVKHLLSENISRDISTYDPLTNAVHMHSGYCVALLLDAGFPVTTDALTAAMNGPRPDLSVTESLIEHTATTLLDAETRRLFDKMCIDYHLKSSSDHDERIPSGAVFEHLKKNYRQVLPTAASQGRLETVSSLLPFLSTTSEGERNEFLSLCLSESATNDQAEVVNFLINNGGDPYFQRESDGRTALHDLAWVRDLKIIRGLLQCCRDPRAALETKDHEGYTPWLVAIQAGRKQLLEYFLEVHPNIDFQQKTAIGQTAAHLAIKSGDEELFHYLQGLQEHSVDFKLPAADGRRPIHVLLNSLKQWWNRQAKIRMLRSLLVLEDDLSTTDESQKNLLHFLVDSGEPSEDLNEILRDVLGDGRYGKSRKHALISTDSHLRTPLHLCLEKLCKRLSIPGPDLEHRLCQVRLLANPPFESRDHLSVRGDNLRTPILAFARSASKIEATKKSKDKFQSVVSDVFCALVELEKDGSFSKQQDSEGMTALHYVAQSESGFPIEQVVSAFLKQPIDLSIKDKRGNTPLMVAAMTERDNIDFLRLTLPRMNNAELDKSCEDGVPLIHHICKKPGLEQLLPNHMTEFAQSRVLDENGCMPLVHLLKLIPDIDVAFRMIGVAGKTIDACDNMGHSCLYWACRLGADPVVAALVDRYEVIDEPLLDHQRPDGSTFNTPPLLLAAFHGNMDTVRMLIQKGANPFVEGTDGWQLHHVAMFCGYPSLLDVLETVNGFNFETSITFYLHVSNPPQKLNNARALHLAASFKPNTVPLEWLLSNARDLDLDPKTDCGNTPLHIACVQANLEACKLLVTAGASQYEADKDGGTPLHYACLGGSLDICQYLLSHQGILANANEQAPVSPVEIASQRGDMDMVKVLLQHNCSVSALAELNALRAGNLELADLIREQLQAKQGFSQYEVGTSEEIAASRLDIICQGKAAESEAALLTLIPQVRNLDRRVNSDRDTALHIASKYGWVKAIDALIGHGASLDLLDNLGTTPFLLAAECGQLECAKILHRSGSNITMRDMRGGTVLHLAVAGGHCNMLEYFLDQGLDVNAESWEGLTPLHLAKEPGCFDLLLRRGADPFRLSKNSVSPLSSFSVGDFNGDRICRMLTDQPPQKVQEVINNKLRWCNFTLLYLYAFWRSHKAVKILLGLGANVNQLGGKFGTPIQVAWKLGNFNIATLLLENGAKPFQRVYPGIEQAAWYWELGAQTVIQLPDGTWTAE</sequence>
<dbReference type="InterPro" id="IPR027417">
    <property type="entry name" value="P-loop_NTPase"/>
</dbReference>
<reference evidence="5 6" key="1">
    <citation type="submission" date="2017-01" db="EMBL/GenBank/DDBJ databases">
        <title>Draft genome sequence of Diplodia seriata F98.1, a fungal species involved in grapevine trunk diseases.</title>
        <authorList>
            <person name="Robert-Siegwald G."/>
            <person name="Vallet J."/>
            <person name="Abou-Mansour E."/>
            <person name="Xu J."/>
            <person name="Rey P."/>
            <person name="Bertsch C."/>
            <person name="Rego C."/>
            <person name="Larignon P."/>
            <person name="Fontaine F."/>
            <person name="Lebrun M.-H."/>
        </authorList>
    </citation>
    <scope>NUCLEOTIDE SEQUENCE [LARGE SCALE GENOMIC DNA]</scope>
    <source>
        <strain evidence="5 6">F98.1</strain>
    </source>
</reference>
<feature type="repeat" description="ANK" evidence="3">
    <location>
        <begin position="1704"/>
        <end position="1736"/>
    </location>
</feature>
<dbReference type="Proteomes" id="UP000190776">
    <property type="component" value="Unassembled WGS sequence"/>
</dbReference>
<dbReference type="Pfam" id="PF12796">
    <property type="entry name" value="Ank_2"/>
    <property type="match status" value="2"/>
</dbReference>
<feature type="repeat" description="ANK" evidence="3">
    <location>
        <begin position="1770"/>
        <end position="1802"/>
    </location>
</feature>
<feature type="repeat" description="ANK" evidence="3">
    <location>
        <begin position="1532"/>
        <end position="1564"/>
    </location>
</feature>